<proteinExistence type="predicted"/>
<keyword evidence="2" id="KW-1185">Reference proteome</keyword>
<protein>
    <submittedName>
        <fullName evidence="1">Uncharacterized protein</fullName>
    </submittedName>
</protein>
<evidence type="ECO:0000313" key="2">
    <source>
        <dbReference type="Proteomes" id="UP000315295"/>
    </source>
</evidence>
<dbReference type="PROSITE" id="PS51257">
    <property type="entry name" value="PROKAR_LIPOPROTEIN"/>
    <property type="match status" value="1"/>
</dbReference>
<gene>
    <name evidence="1" type="ORF">C1H46_008925</name>
</gene>
<accession>A0A540N4S4</accession>
<dbReference type="EMBL" id="VIEB01000121">
    <property type="protein sequence ID" value="TQE05500.1"/>
    <property type="molecule type" value="Genomic_DNA"/>
</dbReference>
<sequence length="60" mass="6979">MRWEDCNEFYQLTGFGAGCGFEPGIVTEFPAELWKKPKLNKYGVDEPHNHKPVFSTRNFN</sequence>
<dbReference type="AlphaFoldDB" id="A0A540N4S4"/>
<organism evidence="1 2">
    <name type="scientific">Malus baccata</name>
    <name type="common">Siberian crab apple</name>
    <name type="synonym">Pyrus baccata</name>
    <dbReference type="NCBI Taxonomy" id="106549"/>
    <lineage>
        <taxon>Eukaryota</taxon>
        <taxon>Viridiplantae</taxon>
        <taxon>Streptophyta</taxon>
        <taxon>Embryophyta</taxon>
        <taxon>Tracheophyta</taxon>
        <taxon>Spermatophyta</taxon>
        <taxon>Magnoliopsida</taxon>
        <taxon>eudicotyledons</taxon>
        <taxon>Gunneridae</taxon>
        <taxon>Pentapetalae</taxon>
        <taxon>rosids</taxon>
        <taxon>fabids</taxon>
        <taxon>Rosales</taxon>
        <taxon>Rosaceae</taxon>
        <taxon>Amygdaloideae</taxon>
        <taxon>Maleae</taxon>
        <taxon>Malus</taxon>
    </lineage>
</organism>
<name>A0A540N4S4_MALBA</name>
<evidence type="ECO:0000313" key="1">
    <source>
        <dbReference type="EMBL" id="TQE05500.1"/>
    </source>
</evidence>
<reference evidence="1 2" key="1">
    <citation type="journal article" date="2019" name="G3 (Bethesda)">
        <title>Sequencing of a Wild Apple (Malus baccata) Genome Unravels the Differences Between Cultivated and Wild Apple Species Regarding Disease Resistance and Cold Tolerance.</title>
        <authorList>
            <person name="Chen X."/>
        </authorList>
    </citation>
    <scope>NUCLEOTIDE SEQUENCE [LARGE SCALE GENOMIC DNA]</scope>
    <source>
        <strain evidence="2">cv. Shandingzi</strain>
        <tissue evidence="1">Leaves</tissue>
    </source>
</reference>
<comment type="caution">
    <text evidence="1">The sequence shown here is derived from an EMBL/GenBank/DDBJ whole genome shotgun (WGS) entry which is preliminary data.</text>
</comment>
<dbReference type="Proteomes" id="UP000315295">
    <property type="component" value="Unassembled WGS sequence"/>
</dbReference>